<reference evidence="1 2" key="1">
    <citation type="submission" date="2017-05" db="EMBL/GenBank/DDBJ databases">
        <title>Draft genome sequence of Elsinoe australis.</title>
        <authorList>
            <person name="Cheng Q."/>
        </authorList>
    </citation>
    <scope>NUCLEOTIDE SEQUENCE [LARGE SCALE GENOMIC DNA]</scope>
    <source>
        <strain evidence="1 2">NL1</strain>
    </source>
</reference>
<dbReference type="EMBL" id="NHZQ01000342">
    <property type="protein sequence ID" value="PSK41772.1"/>
    <property type="molecule type" value="Genomic_DNA"/>
</dbReference>
<dbReference type="AlphaFoldDB" id="A0A2P7Z0N8"/>
<proteinExistence type="predicted"/>
<evidence type="ECO:0000313" key="1">
    <source>
        <dbReference type="EMBL" id="PSK41772.1"/>
    </source>
</evidence>
<dbReference type="OrthoDB" id="3705926at2759"/>
<comment type="caution">
    <text evidence="1">The sequence shown here is derived from an EMBL/GenBank/DDBJ whole genome shotgun (WGS) entry which is preliminary data.</text>
</comment>
<accession>A0A2P7Z0N8</accession>
<name>A0A2P7Z0N8_9PEZI</name>
<organism evidence="1 2">
    <name type="scientific">Elsinoe australis</name>
    <dbReference type="NCBI Taxonomy" id="40998"/>
    <lineage>
        <taxon>Eukaryota</taxon>
        <taxon>Fungi</taxon>
        <taxon>Dikarya</taxon>
        <taxon>Ascomycota</taxon>
        <taxon>Pezizomycotina</taxon>
        <taxon>Dothideomycetes</taxon>
        <taxon>Dothideomycetidae</taxon>
        <taxon>Myriangiales</taxon>
        <taxon>Elsinoaceae</taxon>
        <taxon>Elsinoe</taxon>
    </lineage>
</organism>
<protein>
    <submittedName>
        <fullName evidence="1">Vacuolar protein sorting-associated protein 33A</fullName>
    </submittedName>
</protein>
<dbReference type="Proteomes" id="UP000243723">
    <property type="component" value="Unassembled WGS sequence"/>
</dbReference>
<sequence>MLPLFYLPNIRTITACLDNPNILSWPMHSHKQSSITCLDLSYIRERPLEELLSFTPFVRKLRWNWLHDDFSDNPFDTSVVDLDQIIATLGRVRNTLEDLTIEGLCLCHGTVVPFIDVRASLKGLRQFHHLKYLVISLPFLATFEPGVGVLIQDVLPENVERLAITDTFWPHESNPPGSESVVYQDQWEFPKIMIALKSFLHNWERSHPSSEILEIGVDQMDEWEKPDWDAFATLTPEYGLPIKVSKRFPT</sequence>
<evidence type="ECO:0000313" key="2">
    <source>
        <dbReference type="Proteomes" id="UP000243723"/>
    </source>
</evidence>
<keyword evidence="2" id="KW-1185">Reference proteome</keyword>
<gene>
    <name evidence="1" type="ORF">B9Z65_9158</name>
</gene>